<evidence type="ECO:0000313" key="3">
    <source>
        <dbReference type="Proteomes" id="UP000015102"/>
    </source>
</evidence>
<name>T1GSK6_MEGSC</name>
<organism evidence="2 3">
    <name type="scientific">Megaselia scalaris</name>
    <name type="common">Humpbacked fly</name>
    <name type="synonym">Phora scalaris</name>
    <dbReference type="NCBI Taxonomy" id="36166"/>
    <lineage>
        <taxon>Eukaryota</taxon>
        <taxon>Metazoa</taxon>
        <taxon>Ecdysozoa</taxon>
        <taxon>Arthropoda</taxon>
        <taxon>Hexapoda</taxon>
        <taxon>Insecta</taxon>
        <taxon>Pterygota</taxon>
        <taxon>Neoptera</taxon>
        <taxon>Endopterygota</taxon>
        <taxon>Diptera</taxon>
        <taxon>Brachycera</taxon>
        <taxon>Muscomorpha</taxon>
        <taxon>Platypezoidea</taxon>
        <taxon>Phoridae</taxon>
        <taxon>Megaseliini</taxon>
        <taxon>Megaselia</taxon>
    </lineage>
</organism>
<dbReference type="Proteomes" id="UP000015102">
    <property type="component" value="Unassembled WGS sequence"/>
</dbReference>
<feature type="region of interest" description="Disordered" evidence="1">
    <location>
        <begin position="87"/>
        <end position="117"/>
    </location>
</feature>
<dbReference type="HOGENOM" id="CLU_2087557_0_0_1"/>
<proteinExistence type="predicted"/>
<reference evidence="3" key="1">
    <citation type="submission" date="2013-02" db="EMBL/GenBank/DDBJ databases">
        <authorList>
            <person name="Hughes D."/>
        </authorList>
    </citation>
    <scope>NUCLEOTIDE SEQUENCE</scope>
    <source>
        <strain>Durham</strain>
        <strain evidence="3">NC isolate 2 -- Noor lab</strain>
    </source>
</reference>
<dbReference type="EnsemblMetazoa" id="MESCA006666-RA">
    <property type="protein sequence ID" value="MESCA006666-PA"/>
    <property type="gene ID" value="MESCA006666"/>
</dbReference>
<protein>
    <submittedName>
        <fullName evidence="2">Uncharacterized protein</fullName>
    </submittedName>
</protein>
<sequence>MAYINQIKISEDSQNNDKFSRYLQENSLKENQRQYEVIEKSLEILYGMQNIVEENPRLKQLQRDLEEANYQSATKLPLYSAFFDNQMDEDDEELPTPTVEDISNANNVQSLSEHIAL</sequence>
<evidence type="ECO:0000313" key="2">
    <source>
        <dbReference type="EnsemblMetazoa" id="MESCA006666-PA"/>
    </source>
</evidence>
<evidence type="ECO:0000256" key="1">
    <source>
        <dbReference type="SAM" id="MobiDB-lite"/>
    </source>
</evidence>
<keyword evidence="3" id="KW-1185">Reference proteome</keyword>
<reference evidence="2" key="2">
    <citation type="submission" date="2015-06" db="UniProtKB">
        <authorList>
            <consortium name="EnsemblMetazoa"/>
        </authorList>
    </citation>
    <scope>IDENTIFICATION</scope>
</reference>
<feature type="compositionally biased region" description="Polar residues" evidence="1">
    <location>
        <begin position="101"/>
        <end position="117"/>
    </location>
</feature>
<accession>T1GSK6</accession>
<dbReference type="AlphaFoldDB" id="T1GSK6"/>
<dbReference type="EMBL" id="CAQQ02068863">
    <property type="status" value="NOT_ANNOTATED_CDS"/>
    <property type="molecule type" value="Genomic_DNA"/>
</dbReference>